<proteinExistence type="predicted"/>
<dbReference type="Proteomes" id="UP000317484">
    <property type="component" value="Unassembled WGS sequence"/>
</dbReference>
<dbReference type="AlphaFoldDB" id="A0A521FTT1"/>
<sequence>MVTGAGDDHVDLCGDCLASVTSIASPQRDSCTHDPRPDAGKCAEAALWKAVGGTDRQARSSMALAAVVELNRRIDDACADVAAEL</sequence>
<dbReference type="EMBL" id="FXTJ01000017">
    <property type="protein sequence ID" value="SMO99514.1"/>
    <property type="molecule type" value="Genomic_DNA"/>
</dbReference>
<organism evidence="1 2">
    <name type="scientific">Geodermatophilus aquaeductus</name>
    <dbReference type="NCBI Taxonomy" id="1564161"/>
    <lineage>
        <taxon>Bacteria</taxon>
        <taxon>Bacillati</taxon>
        <taxon>Actinomycetota</taxon>
        <taxon>Actinomycetes</taxon>
        <taxon>Geodermatophilales</taxon>
        <taxon>Geodermatophilaceae</taxon>
        <taxon>Geodermatophilus</taxon>
    </lineage>
</organism>
<gene>
    <name evidence="1" type="ORF">SAMN06273567_11721</name>
</gene>
<evidence type="ECO:0000313" key="1">
    <source>
        <dbReference type="EMBL" id="SMO99514.1"/>
    </source>
</evidence>
<evidence type="ECO:0000313" key="2">
    <source>
        <dbReference type="Proteomes" id="UP000317484"/>
    </source>
</evidence>
<accession>A0A521FTT1</accession>
<protein>
    <submittedName>
        <fullName evidence="1">Uncharacterized protein</fullName>
    </submittedName>
</protein>
<keyword evidence="2" id="KW-1185">Reference proteome</keyword>
<name>A0A521FTT1_9ACTN</name>
<reference evidence="1 2" key="1">
    <citation type="submission" date="2017-05" db="EMBL/GenBank/DDBJ databases">
        <authorList>
            <person name="Varghese N."/>
            <person name="Submissions S."/>
        </authorList>
    </citation>
    <scope>NUCLEOTIDE SEQUENCE [LARGE SCALE GENOMIC DNA]</scope>
    <source>
        <strain evidence="1 2">DSM 46834</strain>
    </source>
</reference>
<dbReference type="RefSeq" id="WP_185938562.1">
    <property type="nucleotide sequence ID" value="NZ_FXTJ01000017.1"/>
</dbReference>